<dbReference type="Gene3D" id="1.10.10.10">
    <property type="entry name" value="Winged helix-like DNA-binding domain superfamily/Winged helix DNA-binding domain"/>
    <property type="match status" value="1"/>
</dbReference>
<keyword evidence="7" id="KW-0547">Nucleotide-binding</keyword>
<comment type="cofactor">
    <cofactor evidence="1">
        <name>Mg(2+)</name>
        <dbReference type="ChEBI" id="CHEBI:18420"/>
    </cofactor>
</comment>
<dbReference type="InterPro" id="IPR018935">
    <property type="entry name" value="RIO_kinase_CS"/>
</dbReference>
<dbReference type="Proteomes" id="UP000605805">
    <property type="component" value="Unassembled WGS sequence"/>
</dbReference>
<accession>A0A833DUM3</accession>
<evidence type="ECO:0000256" key="10">
    <source>
        <dbReference type="ARBA" id="ARBA00022842"/>
    </source>
</evidence>
<reference evidence="14" key="1">
    <citation type="journal article" date="2020" name="ISME J.">
        <title>Gammaproteobacteria mediating utilization of methyl-, sulfur- and petroleum organic compounds in deep ocean hydrothermal plumes.</title>
        <authorList>
            <person name="Zhou Z."/>
            <person name="Liu Y."/>
            <person name="Pan J."/>
            <person name="Cron B.R."/>
            <person name="Toner B.M."/>
            <person name="Anantharaman K."/>
            <person name="Breier J.A."/>
            <person name="Dick G.J."/>
            <person name="Li M."/>
        </authorList>
    </citation>
    <scope>NUCLEOTIDE SEQUENCE</scope>
    <source>
        <strain evidence="14">SZUA-1435</strain>
    </source>
</reference>
<gene>
    <name evidence="14" type="ORF">EYH02_00830</name>
</gene>
<dbReference type="InterPro" id="IPR036388">
    <property type="entry name" value="WH-like_DNA-bd_sf"/>
</dbReference>
<dbReference type="AlphaFoldDB" id="A0A833DUM3"/>
<keyword evidence="5" id="KW-0808">Transferase</keyword>
<evidence type="ECO:0000313" key="14">
    <source>
        <dbReference type="EMBL" id="HIP56605.1"/>
    </source>
</evidence>
<dbReference type="InterPro" id="IPR036390">
    <property type="entry name" value="WH_DNA-bd_sf"/>
</dbReference>
<dbReference type="InterPro" id="IPR015285">
    <property type="entry name" value="RIO2_wHTH_N"/>
</dbReference>
<evidence type="ECO:0000256" key="7">
    <source>
        <dbReference type="ARBA" id="ARBA00022741"/>
    </source>
</evidence>
<proteinExistence type="inferred from homology"/>
<dbReference type="PANTHER" id="PTHR45852:SF1">
    <property type="entry name" value="SERINE_THREONINE-PROTEIN KINASE RIO2"/>
    <property type="match status" value="1"/>
</dbReference>
<dbReference type="PANTHER" id="PTHR45852">
    <property type="entry name" value="SER/THR-PROTEIN KINASE RIO2"/>
    <property type="match status" value="1"/>
</dbReference>
<dbReference type="Gene3D" id="1.10.510.10">
    <property type="entry name" value="Transferase(Phosphotransferase) domain 1"/>
    <property type="match status" value="1"/>
</dbReference>
<keyword evidence="10" id="KW-0460">Magnesium</keyword>
<comment type="catalytic activity">
    <reaction evidence="11">
        <text>L-threonyl-[protein] + ATP = O-phospho-L-threonyl-[protein] + ADP + H(+)</text>
        <dbReference type="Rhea" id="RHEA:46608"/>
        <dbReference type="Rhea" id="RHEA-COMP:11060"/>
        <dbReference type="Rhea" id="RHEA-COMP:11605"/>
        <dbReference type="ChEBI" id="CHEBI:15378"/>
        <dbReference type="ChEBI" id="CHEBI:30013"/>
        <dbReference type="ChEBI" id="CHEBI:30616"/>
        <dbReference type="ChEBI" id="CHEBI:61977"/>
        <dbReference type="ChEBI" id="CHEBI:456216"/>
        <dbReference type="EC" id="2.7.11.1"/>
    </reaction>
</comment>
<evidence type="ECO:0000256" key="12">
    <source>
        <dbReference type="ARBA" id="ARBA00048679"/>
    </source>
</evidence>
<dbReference type="GO" id="GO:0005524">
    <property type="term" value="F:ATP binding"/>
    <property type="evidence" value="ECO:0007669"/>
    <property type="project" value="UniProtKB-KW"/>
</dbReference>
<dbReference type="Pfam" id="PF01163">
    <property type="entry name" value="RIO1"/>
    <property type="match status" value="1"/>
</dbReference>
<dbReference type="Gene3D" id="3.30.200.20">
    <property type="entry name" value="Phosphorylase Kinase, domain 1"/>
    <property type="match status" value="1"/>
</dbReference>
<sequence length="298" mass="34802">MVKLGELYRKLVDEDFVILEFFVRNLRRFEYIPVEYIAQKLTRFTPKELDARLRKLAKLKVIERHPTMNAYRLKVVGLDCVALRRMVKRGLLKALGDMVGVGKESDIYRGLTDNDEMVVVKFYRIGRTSFRQAARVRGYGASFERGTWLARSVIAGHREREALKILNEYQVPQVPKLYGGALHAVVIQYLEGPELYEVRELEKPQEVLEKIIDAVRAAYWKAKIVHGDLSEYNIIIDLRTGVEEPYIIDWPQFISSVEPMANQLLERDVRYIVRFFTKRFGIDVDLQEVLKYVLTPME</sequence>
<dbReference type="InterPro" id="IPR011009">
    <property type="entry name" value="Kinase-like_dom_sf"/>
</dbReference>
<dbReference type="EC" id="2.7.11.1" evidence="3"/>
<dbReference type="InterPro" id="IPR000687">
    <property type="entry name" value="RIO_kinase"/>
</dbReference>
<evidence type="ECO:0000313" key="15">
    <source>
        <dbReference type="Proteomes" id="UP000605805"/>
    </source>
</evidence>
<feature type="domain" description="RIO kinase" evidence="13">
    <location>
        <begin position="71"/>
        <end position="295"/>
    </location>
</feature>
<evidence type="ECO:0000256" key="6">
    <source>
        <dbReference type="ARBA" id="ARBA00022723"/>
    </source>
</evidence>
<dbReference type="GO" id="GO:0030688">
    <property type="term" value="C:preribosome, small subunit precursor"/>
    <property type="evidence" value="ECO:0007669"/>
    <property type="project" value="TreeGrafter"/>
</dbReference>
<dbReference type="GO" id="GO:0005829">
    <property type="term" value="C:cytosol"/>
    <property type="evidence" value="ECO:0007669"/>
    <property type="project" value="TreeGrafter"/>
</dbReference>
<keyword evidence="9" id="KW-0067">ATP-binding</keyword>
<evidence type="ECO:0000256" key="11">
    <source>
        <dbReference type="ARBA" id="ARBA00047899"/>
    </source>
</evidence>
<protein>
    <recommendedName>
        <fullName evidence="3">non-specific serine/threonine protein kinase</fullName>
        <ecNumber evidence="3">2.7.11.1</ecNumber>
    </recommendedName>
</protein>
<evidence type="ECO:0000256" key="9">
    <source>
        <dbReference type="ARBA" id="ARBA00022840"/>
    </source>
</evidence>
<comment type="similarity">
    <text evidence="2">Belongs to the protein kinase superfamily. RIO-type Ser/Thr kinase family.</text>
</comment>
<keyword evidence="8 14" id="KW-0418">Kinase</keyword>
<dbReference type="GO" id="GO:0030490">
    <property type="term" value="P:maturation of SSU-rRNA"/>
    <property type="evidence" value="ECO:0007669"/>
    <property type="project" value="TreeGrafter"/>
</dbReference>
<organism evidence="14 15">
    <name type="scientific">Ignisphaera aggregans</name>
    <dbReference type="NCBI Taxonomy" id="334771"/>
    <lineage>
        <taxon>Archaea</taxon>
        <taxon>Thermoproteota</taxon>
        <taxon>Thermoprotei</taxon>
        <taxon>Desulfurococcales</taxon>
        <taxon>Desulfurococcaceae</taxon>
        <taxon>Ignisphaera</taxon>
    </lineage>
</organism>
<comment type="catalytic activity">
    <reaction evidence="12">
        <text>L-seryl-[protein] + ATP = O-phospho-L-seryl-[protein] + ADP + H(+)</text>
        <dbReference type="Rhea" id="RHEA:17989"/>
        <dbReference type="Rhea" id="RHEA-COMP:9863"/>
        <dbReference type="Rhea" id="RHEA-COMP:11604"/>
        <dbReference type="ChEBI" id="CHEBI:15378"/>
        <dbReference type="ChEBI" id="CHEBI:29999"/>
        <dbReference type="ChEBI" id="CHEBI:30616"/>
        <dbReference type="ChEBI" id="CHEBI:83421"/>
        <dbReference type="ChEBI" id="CHEBI:456216"/>
        <dbReference type="EC" id="2.7.11.1"/>
    </reaction>
</comment>
<name>A0A833DUM3_9CREN</name>
<dbReference type="Pfam" id="PF09202">
    <property type="entry name" value="Rio2_N"/>
    <property type="match status" value="1"/>
</dbReference>
<dbReference type="PROSITE" id="PS01245">
    <property type="entry name" value="RIO1"/>
    <property type="match status" value="1"/>
</dbReference>
<comment type="caution">
    <text evidence="14">The sequence shown here is derived from an EMBL/GenBank/DDBJ whole genome shotgun (WGS) entry which is preliminary data.</text>
</comment>
<evidence type="ECO:0000256" key="3">
    <source>
        <dbReference type="ARBA" id="ARBA00012513"/>
    </source>
</evidence>
<evidence type="ECO:0000256" key="8">
    <source>
        <dbReference type="ARBA" id="ARBA00022777"/>
    </source>
</evidence>
<dbReference type="SUPFAM" id="SSF56112">
    <property type="entry name" value="Protein kinase-like (PK-like)"/>
    <property type="match status" value="1"/>
</dbReference>
<keyword evidence="6" id="KW-0479">Metal-binding</keyword>
<evidence type="ECO:0000256" key="1">
    <source>
        <dbReference type="ARBA" id="ARBA00001946"/>
    </source>
</evidence>
<dbReference type="InterPro" id="IPR018934">
    <property type="entry name" value="RIO_dom"/>
</dbReference>
<evidence type="ECO:0000256" key="2">
    <source>
        <dbReference type="ARBA" id="ARBA00009196"/>
    </source>
</evidence>
<evidence type="ECO:0000256" key="5">
    <source>
        <dbReference type="ARBA" id="ARBA00022679"/>
    </source>
</evidence>
<evidence type="ECO:0000259" key="13">
    <source>
        <dbReference type="SMART" id="SM00090"/>
    </source>
</evidence>
<keyword evidence="4 14" id="KW-0723">Serine/threonine-protein kinase</keyword>
<dbReference type="SUPFAM" id="SSF46785">
    <property type="entry name" value="Winged helix' DNA-binding domain"/>
    <property type="match status" value="1"/>
</dbReference>
<dbReference type="SMART" id="SM00090">
    <property type="entry name" value="RIO"/>
    <property type="match status" value="1"/>
</dbReference>
<dbReference type="GO" id="GO:0046872">
    <property type="term" value="F:metal ion binding"/>
    <property type="evidence" value="ECO:0007669"/>
    <property type="project" value="UniProtKB-KW"/>
</dbReference>
<evidence type="ECO:0000256" key="4">
    <source>
        <dbReference type="ARBA" id="ARBA00022527"/>
    </source>
</evidence>
<dbReference type="EMBL" id="DQTV01000017">
    <property type="protein sequence ID" value="HIP56605.1"/>
    <property type="molecule type" value="Genomic_DNA"/>
</dbReference>
<dbReference type="GO" id="GO:0004674">
    <property type="term" value="F:protein serine/threonine kinase activity"/>
    <property type="evidence" value="ECO:0007669"/>
    <property type="project" value="UniProtKB-KW"/>
</dbReference>